<dbReference type="SUPFAM" id="SSF56925">
    <property type="entry name" value="OMPA-like"/>
    <property type="match status" value="1"/>
</dbReference>
<gene>
    <name evidence="2" type="ORF">PJIAN_3580</name>
</gene>
<dbReference type="InterPro" id="IPR011250">
    <property type="entry name" value="OMP/PagP_B-barrel"/>
</dbReference>
<feature type="signal peptide" evidence="1">
    <location>
        <begin position="1"/>
        <end position="20"/>
    </location>
</feature>
<protein>
    <recommendedName>
        <fullName evidence="4">Outer membrane protein beta-barrel domain-containing protein</fullName>
    </recommendedName>
</protein>
<dbReference type="AlphaFoldDB" id="A0A171A433"/>
<sequence length="218" mass="24423">MKPIIASIILMSAFTFKANAQNNKNQPDKQSAPVSATGWYMSIYSGYNLFIAEYNDPLDKPCVLSFKNNGSPLATMYVGYDISPVIGFRMEFGYAGYKWTTLQNKTYKATGTNLALDGTVNLSNWWNGYKPRFITMSIFGGIGIGYRSKGDYSADLTTYIVRFGMQSNLHISHRLDMNIELANNITSELMNEIVHGTPFTSIASLQLGLTYHFRAKRP</sequence>
<dbReference type="OrthoDB" id="1522982at2"/>
<dbReference type="Proteomes" id="UP000076586">
    <property type="component" value="Unassembled WGS sequence"/>
</dbReference>
<keyword evidence="3" id="KW-1185">Reference proteome</keyword>
<proteinExistence type="predicted"/>
<evidence type="ECO:0000256" key="1">
    <source>
        <dbReference type="SAM" id="SignalP"/>
    </source>
</evidence>
<reference evidence="3" key="1">
    <citation type="submission" date="2016-04" db="EMBL/GenBank/DDBJ databases">
        <title>Draft genome sequence of Paludibacter jiangxiensis strain NM7.</title>
        <authorList>
            <person name="Qiu Y."/>
            <person name="Matsuura N."/>
            <person name="Ohashi A."/>
            <person name="Tourlousse M.D."/>
            <person name="Sekiguchi Y."/>
        </authorList>
    </citation>
    <scope>NUCLEOTIDE SEQUENCE [LARGE SCALE GENOMIC DNA]</scope>
    <source>
        <strain evidence="3">NM7</strain>
    </source>
</reference>
<evidence type="ECO:0000313" key="3">
    <source>
        <dbReference type="Proteomes" id="UP000076586"/>
    </source>
</evidence>
<dbReference type="RefSeq" id="WP_068704270.1">
    <property type="nucleotide sequence ID" value="NZ_BDCR01000003.1"/>
</dbReference>
<evidence type="ECO:0008006" key="4">
    <source>
        <dbReference type="Google" id="ProtNLM"/>
    </source>
</evidence>
<feature type="chain" id="PRO_5007905200" description="Outer membrane protein beta-barrel domain-containing protein" evidence="1">
    <location>
        <begin position="21"/>
        <end position="218"/>
    </location>
</feature>
<reference evidence="3" key="2">
    <citation type="journal article" date="2017" name="Genome Announc.">
        <title>Draft genome sequence of Paludibacter jiangxiensis NM7(T), a propionate-producing fermentative bacterium.</title>
        <authorList>
            <person name="Qiu Y.-L."/>
            <person name="Tourlousse D.M."/>
            <person name="Matsuura N."/>
            <person name="Ohashi A."/>
            <person name="Sekiguchi Y."/>
        </authorList>
    </citation>
    <scope>NUCLEOTIDE SEQUENCE [LARGE SCALE GENOMIC DNA]</scope>
    <source>
        <strain evidence="3">NM7</strain>
    </source>
</reference>
<name>A0A171A433_9BACT</name>
<comment type="caution">
    <text evidence="2">The sequence shown here is derived from an EMBL/GenBank/DDBJ whole genome shotgun (WGS) entry which is preliminary data.</text>
</comment>
<dbReference type="EMBL" id="BDCR01000003">
    <property type="protein sequence ID" value="GAT63263.1"/>
    <property type="molecule type" value="Genomic_DNA"/>
</dbReference>
<keyword evidence="1" id="KW-0732">Signal</keyword>
<organism evidence="2 3">
    <name type="scientific">Paludibacter jiangxiensis</name>
    <dbReference type="NCBI Taxonomy" id="681398"/>
    <lineage>
        <taxon>Bacteria</taxon>
        <taxon>Pseudomonadati</taxon>
        <taxon>Bacteroidota</taxon>
        <taxon>Bacteroidia</taxon>
        <taxon>Bacteroidales</taxon>
        <taxon>Paludibacteraceae</taxon>
        <taxon>Paludibacter</taxon>
    </lineage>
</organism>
<evidence type="ECO:0000313" key="2">
    <source>
        <dbReference type="EMBL" id="GAT63263.1"/>
    </source>
</evidence>
<accession>A0A171A433</accession>
<dbReference type="Gene3D" id="2.40.160.20">
    <property type="match status" value="1"/>
</dbReference>